<evidence type="ECO:0000313" key="2">
    <source>
        <dbReference type="Proteomes" id="UP001497516"/>
    </source>
</evidence>
<dbReference type="Proteomes" id="UP001497516">
    <property type="component" value="Chromosome 3"/>
</dbReference>
<dbReference type="PANTHER" id="PTHR33103">
    <property type="entry name" value="OS01G0153900 PROTEIN"/>
    <property type="match status" value="1"/>
</dbReference>
<keyword evidence="2" id="KW-1185">Reference proteome</keyword>
<protein>
    <submittedName>
        <fullName evidence="1">Uncharacterized protein</fullName>
    </submittedName>
</protein>
<dbReference type="EMBL" id="OZ034816">
    <property type="protein sequence ID" value="CAL1374441.1"/>
    <property type="molecule type" value="Genomic_DNA"/>
</dbReference>
<organism evidence="1 2">
    <name type="scientific">Linum trigynum</name>
    <dbReference type="NCBI Taxonomy" id="586398"/>
    <lineage>
        <taxon>Eukaryota</taxon>
        <taxon>Viridiplantae</taxon>
        <taxon>Streptophyta</taxon>
        <taxon>Embryophyta</taxon>
        <taxon>Tracheophyta</taxon>
        <taxon>Spermatophyta</taxon>
        <taxon>Magnoliopsida</taxon>
        <taxon>eudicotyledons</taxon>
        <taxon>Gunneridae</taxon>
        <taxon>Pentapetalae</taxon>
        <taxon>rosids</taxon>
        <taxon>fabids</taxon>
        <taxon>Malpighiales</taxon>
        <taxon>Linaceae</taxon>
        <taxon>Linum</taxon>
    </lineage>
</organism>
<gene>
    <name evidence="1" type="ORF">LTRI10_LOCUS16307</name>
</gene>
<reference evidence="1 2" key="1">
    <citation type="submission" date="2024-04" db="EMBL/GenBank/DDBJ databases">
        <authorList>
            <person name="Fracassetti M."/>
        </authorList>
    </citation>
    <scope>NUCLEOTIDE SEQUENCE [LARGE SCALE GENOMIC DNA]</scope>
</reference>
<dbReference type="AlphaFoldDB" id="A0AAV2DLA0"/>
<sequence length="247" mass="27202">MAAAAAPTSTTPAATKLKLKLMVDKKRNKVLFAEAGKDFVDFLIYILSLPLSAVAKYVAAPSSITKLHNSIELLEPGGHMKPDPSNTRCSSIVIPHLLTHVPLLPRLTPPVTTPVEKTVYCCVNNHRHVKDMVSKNPTRCRCTGSSGYECNQEMNNRVMFSDSSAQTREADYVKEMIPYMVADDLSVTALNSTSVFHAVKLCEPSNVEEREVEFGSDEALKLLKASLHSDTPLTTVFLRPQVKEETD</sequence>
<proteinExistence type="predicted"/>
<dbReference type="InterPro" id="IPR007750">
    <property type="entry name" value="DUF674"/>
</dbReference>
<evidence type="ECO:0000313" key="1">
    <source>
        <dbReference type="EMBL" id="CAL1374441.1"/>
    </source>
</evidence>
<dbReference type="PANTHER" id="PTHR33103:SF19">
    <property type="entry name" value="OS09G0544700 PROTEIN"/>
    <property type="match status" value="1"/>
</dbReference>
<name>A0AAV2DLA0_9ROSI</name>
<accession>A0AAV2DLA0</accession>
<dbReference type="Pfam" id="PF05056">
    <property type="entry name" value="DUF674"/>
    <property type="match status" value="1"/>
</dbReference>